<evidence type="ECO:0000313" key="2">
    <source>
        <dbReference type="Proteomes" id="UP001219568"/>
    </source>
</evidence>
<reference evidence="1" key="1">
    <citation type="journal article" date="2023" name="IMA Fungus">
        <title>Comparative genomic study of the Penicillium genus elucidates a diverse pangenome and 15 lateral gene transfer events.</title>
        <authorList>
            <person name="Petersen C."/>
            <person name="Sorensen T."/>
            <person name="Nielsen M.R."/>
            <person name="Sondergaard T.E."/>
            <person name="Sorensen J.L."/>
            <person name="Fitzpatrick D.A."/>
            <person name="Frisvad J.C."/>
            <person name="Nielsen K.L."/>
        </authorList>
    </citation>
    <scope>NUCLEOTIDE SEQUENCE</scope>
    <source>
        <strain evidence="1">IBT 15450</strain>
    </source>
</reference>
<comment type="caution">
    <text evidence="1">The sequence shown here is derived from an EMBL/GenBank/DDBJ whole genome shotgun (WGS) entry which is preliminary data.</text>
</comment>
<reference evidence="1" key="2">
    <citation type="submission" date="2023-01" db="EMBL/GenBank/DDBJ databases">
        <authorList>
            <person name="Petersen C."/>
        </authorList>
    </citation>
    <scope>NUCLEOTIDE SEQUENCE</scope>
    <source>
        <strain evidence="1">IBT 15450</strain>
    </source>
</reference>
<organism evidence="1 2">
    <name type="scientific">Penicillium canescens</name>
    <dbReference type="NCBI Taxonomy" id="5083"/>
    <lineage>
        <taxon>Eukaryota</taxon>
        <taxon>Fungi</taxon>
        <taxon>Dikarya</taxon>
        <taxon>Ascomycota</taxon>
        <taxon>Pezizomycotina</taxon>
        <taxon>Eurotiomycetes</taxon>
        <taxon>Eurotiomycetidae</taxon>
        <taxon>Eurotiales</taxon>
        <taxon>Aspergillaceae</taxon>
        <taxon>Penicillium</taxon>
    </lineage>
</organism>
<keyword evidence="2" id="KW-1185">Reference proteome</keyword>
<dbReference type="AlphaFoldDB" id="A0AAD6N8E6"/>
<protein>
    <submittedName>
        <fullName evidence="1">Uncharacterized protein</fullName>
    </submittedName>
</protein>
<sequence>MDWLNVQEEVQCVSKPASPPTLFDSFSKSERRDQPTRVWDSLEIWIFRFQMSPMRKPFAILLFSISVQLTSDIGHPALLQEEKNTIPVGLQAPNL</sequence>
<proteinExistence type="predicted"/>
<gene>
    <name evidence="1" type="ORF">N7460_006833</name>
</gene>
<dbReference type="Proteomes" id="UP001219568">
    <property type="component" value="Unassembled WGS sequence"/>
</dbReference>
<evidence type="ECO:0000313" key="1">
    <source>
        <dbReference type="EMBL" id="KAJ6041443.1"/>
    </source>
</evidence>
<name>A0AAD6N8E6_PENCN</name>
<dbReference type="EMBL" id="JAQJZL010000005">
    <property type="protein sequence ID" value="KAJ6041443.1"/>
    <property type="molecule type" value="Genomic_DNA"/>
</dbReference>
<accession>A0AAD6N8E6</accession>